<keyword evidence="1" id="KW-0472">Membrane</keyword>
<evidence type="ECO:0000259" key="2">
    <source>
        <dbReference type="Pfam" id="PF02698"/>
    </source>
</evidence>
<dbReference type="InterPro" id="IPR014729">
    <property type="entry name" value="Rossmann-like_a/b/a_fold"/>
</dbReference>
<proteinExistence type="predicted"/>
<dbReference type="GO" id="GO:0000270">
    <property type="term" value="P:peptidoglycan metabolic process"/>
    <property type="evidence" value="ECO:0007669"/>
    <property type="project" value="TreeGrafter"/>
</dbReference>
<dbReference type="CDD" id="cd06259">
    <property type="entry name" value="YdcF-like"/>
    <property type="match status" value="1"/>
</dbReference>
<evidence type="ECO:0000256" key="1">
    <source>
        <dbReference type="SAM" id="Phobius"/>
    </source>
</evidence>
<comment type="caution">
    <text evidence="3">The sequence shown here is derived from an EMBL/GenBank/DDBJ whole genome shotgun (WGS) entry which is preliminary data.</text>
</comment>
<dbReference type="PANTHER" id="PTHR30336:SF4">
    <property type="entry name" value="ENVELOPE BIOGENESIS FACTOR ELYC"/>
    <property type="match status" value="1"/>
</dbReference>
<evidence type="ECO:0000313" key="4">
    <source>
        <dbReference type="Proteomes" id="UP000823910"/>
    </source>
</evidence>
<sequence length="275" mass="30709">MFEGILIGLAALCAVYFVVIVLYAGIGTSFAFIWLFFSALLLFLVYGRWYYEKNQSQIPPWVPVSIVTTCLLGLVSLVVTCALVFLGAAASDHPGLDYVIVLGARGKEHTVSDTLKKRLDKAIEYTEKNPDTILVLSGGKGPGEQESEASVMYRYLAYNGVNPEKMLLEERSVSTVENIAYSKVLIDRHIELERQMRPPLMPQKVPGRYLVAADRPAEIGILTSNYHIFRARLTAEKWGLENVYGISADSDPVLFVHLCVREWASIIKDRLMGNM</sequence>
<feature type="transmembrane region" description="Helical" evidence="1">
    <location>
        <begin position="61"/>
        <end position="86"/>
    </location>
</feature>
<keyword evidence="1" id="KW-0812">Transmembrane</keyword>
<dbReference type="Gene3D" id="3.40.50.620">
    <property type="entry name" value="HUPs"/>
    <property type="match status" value="1"/>
</dbReference>
<gene>
    <name evidence="3" type="ORF">H9704_09420</name>
</gene>
<reference evidence="3" key="1">
    <citation type="journal article" date="2021" name="PeerJ">
        <title>Extensive microbial diversity within the chicken gut microbiome revealed by metagenomics and culture.</title>
        <authorList>
            <person name="Gilroy R."/>
            <person name="Ravi A."/>
            <person name="Getino M."/>
            <person name="Pursley I."/>
            <person name="Horton D.L."/>
            <person name="Alikhan N.F."/>
            <person name="Baker D."/>
            <person name="Gharbi K."/>
            <person name="Hall N."/>
            <person name="Watson M."/>
            <person name="Adriaenssens E.M."/>
            <person name="Foster-Nyarko E."/>
            <person name="Jarju S."/>
            <person name="Secka A."/>
            <person name="Antonio M."/>
            <person name="Oren A."/>
            <person name="Chaudhuri R.R."/>
            <person name="La Ragione R."/>
            <person name="Hildebrand F."/>
            <person name="Pallen M.J."/>
        </authorList>
    </citation>
    <scope>NUCLEOTIDE SEQUENCE</scope>
    <source>
        <strain evidence="3">CHK180-15479</strain>
    </source>
</reference>
<feature type="transmembrane region" description="Helical" evidence="1">
    <location>
        <begin position="6"/>
        <end position="24"/>
    </location>
</feature>
<evidence type="ECO:0000313" key="3">
    <source>
        <dbReference type="EMBL" id="HJC06359.1"/>
    </source>
</evidence>
<feature type="transmembrane region" description="Helical" evidence="1">
    <location>
        <begin position="31"/>
        <end position="49"/>
    </location>
</feature>
<dbReference type="Pfam" id="PF02698">
    <property type="entry name" value="DUF218"/>
    <property type="match status" value="1"/>
</dbReference>
<keyword evidence="1" id="KW-1133">Transmembrane helix</keyword>
<dbReference type="AlphaFoldDB" id="A0A9D2MZQ9"/>
<dbReference type="InterPro" id="IPR003848">
    <property type="entry name" value="DUF218"/>
</dbReference>
<reference evidence="3" key="2">
    <citation type="submission" date="2021-04" db="EMBL/GenBank/DDBJ databases">
        <authorList>
            <person name="Gilroy R."/>
        </authorList>
    </citation>
    <scope>NUCLEOTIDE SEQUENCE</scope>
    <source>
        <strain evidence="3">CHK180-15479</strain>
    </source>
</reference>
<dbReference type="Proteomes" id="UP000823910">
    <property type="component" value="Unassembled WGS sequence"/>
</dbReference>
<dbReference type="GO" id="GO:0005886">
    <property type="term" value="C:plasma membrane"/>
    <property type="evidence" value="ECO:0007669"/>
    <property type="project" value="TreeGrafter"/>
</dbReference>
<dbReference type="PANTHER" id="PTHR30336">
    <property type="entry name" value="INNER MEMBRANE PROTEIN, PROBABLE PERMEASE"/>
    <property type="match status" value="1"/>
</dbReference>
<dbReference type="InterPro" id="IPR051599">
    <property type="entry name" value="Cell_Envelope_Assoc"/>
</dbReference>
<organism evidence="3 4">
    <name type="scientific">Candidatus Enterocloster excrementipullorum</name>
    <dbReference type="NCBI Taxonomy" id="2838559"/>
    <lineage>
        <taxon>Bacteria</taxon>
        <taxon>Bacillati</taxon>
        <taxon>Bacillota</taxon>
        <taxon>Clostridia</taxon>
        <taxon>Lachnospirales</taxon>
        <taxon>Lachnospiraceae</taxon>
        <taxon>Enterocloster</taxon>
    </lineage>
</organism>
<name>A0A9D2MZQ9_9FIRM</name>
<accession>A0A9D2MZQ9</accession>
<protein>
    <submittedName>
        <fullName evidence="3">YdcF family protein</fullName>
    </submittedName>
</protein>
<dbReference type="EMBL" id="DWWT01000045">
    <property type="protein sequence ID" value="HJC06359.1"/>
    <property type="molecule type" value="Genomic_DNA"/>
</dbReference>
<dbReference type="GO" id="GO:0043164">
    <property type="term" value="P:Gram-negative-bacterium-type cell wall biogenesis"/>
    <property type="evidence" value="ECO:0007669"/>
    <property type="project" value="TreeGrafter"/>
</dbReference>
<feature type="domain" description="DUF218" evidence="2">
    <location>
        <begin position="97"/>
        <end position="244"/>
    </location>
</feature>